<keyword evidence="1" id="KW-0249">Electron transport</keyword>
<dbReference type="InterPro" id="IPR052565">
    <property type="entry name" value="Glutaredoxin-like_YDR286C"/>
</dbReference>
<keyword evidence="1" id="KW-0813">Transport</keyword>
<dbReference type="InterPro" id="IPR036249">
    <property type="entry name" value="Thioredoxin-like_sf"/>
</dbReference>
<evidence type="ECO:0000313" key="7">
    <source>
        <dbReference type="RefSeq" id="XP_013086678.1"/>
    </source>
</evidence>
<proteinExistence type="inferred from homology"/>
<evidence type="ECO:0000313" key="5">
    <source>
        <dbReference type="RefSeq" id="XP_013086676.1"/>
    </source>
</evidence>
<dbReference type="Gene3D" id="3.40.30.10">
    <property type="entry name" value="Glutaredoxin"/>
    <property type="match status" value="1"/>
</dbReference>
<dbReference type="RefSeq" id="XP_013086677.1">
    <property type="nucleotide sequence ID" value="XM_013231223.2"/>
</dbReference>
<dbReference type="GeneID" id="106071182"/>
<sequence length="147" mass="17525">MDSRKIKFVFIGANLKGKLLCLINSFFTKPNSGVHSSKQFEWTYFYQNYTTYSKKPSKPMLTLYTKNPCPLCDEALEKLKPFLDQVILEKIDITAPENRRYWKSYRYDIPVFHLNGKFIMKHRANIDVFNNELKEYYLQVKKETETT</sequence>
<dbReference type="AlphaFoldDB" id="A0A2C9KZK7"/>
<dbReference type="PANTHER" id="PTHR33558:SF1">
    <property type="entry name" value="GLUTAREDOXIN-LIKE PROTEIN C5ORF63 HOMOLOG"/>
    <property type="match status" value="1"/>
</dbReference>
<name>A0A2C9KZK7_BIOGL</name>
<keyword evidence="4" id="KW-1185">Reference proteome</keyword>
<reference evidence="2" key="1">
    <citation type="journal article" date="2004" name="J. Parasitol.">
        <title>The mitochondrial genome of Biomphalaria glabrata (Gastropoda: Basommatophora), intermediate host of Schistosoma mansoni.</title>
        <authorList>
            <person name="DeJong R.J."/>
            <person name="Emery A.M."/>
            <person name="Adema C.M."/>
        </authorList>
    </citation>
    <scope>NUCLEOTIDE SEQUENCE</scope>
    <source>
        <strain evidence="2">BB02</strain>
    </source>
</reference>
<dbReference type="PANTHER" id="PTHR33558">
    <property type="entry name" value="GLUTAREDOXIN-LIKE PROTEIN C5ORF63 HOMOLOG"/>
    <property type="match status" value="1"/>
</dbReference>
<evidence type="ECO:0000313" key="6">
    <source>
        <dbReference type="RefSeq" id="XP_013086677.1"/>
    </source>
</evidence>
<gene>
    <name evidence="2" type="primary">106071182</name>
    <name evidence="5 6 7" type="synonym">LOC106071182</name>
</gene>
<dbReference type="Pfam" id="PF05768">
    <property type="entry name" value="Glrx-like"/>
    <property type="match status" value="1"/>
</dbReference>
<dbReference type="EnsemblMetazoa" id="BGLB025394-RD">
    <property type="protein sequence ID" value="BGLB025394-PD"/>
    <property type="gene ID" value="BGLB025394"/>
</dbReference>
<dbReference type="VEuPathDB" id="VectorBase:BGLB025394"/>
<dbReference type="Proteomes" id="UP000076420">
    <property type="component" value="Unassembled WGS sequence"/>
</dbReference>
<protein>
    <recommendedName>
        <fullName evidence="1">Glutaredoxin-like protein</fullName>
    </recommendedName>
</protein>
<dbReference type="OrthoDB" id="429967at2759"/>
<dbReference type="VEuPathDB" id="VectorBase:BGLAX_030090"/>
<dbReference type="InterPro" id="IPR008554">
    <property type="entry name" value="Glutaredoxin-like"/>
</dbReference>
<dbReference type="SUPFAM" id="SSF52833">
    <property type="entry name" value="Thioredoxin-like"/>
    <property type="match status" value="1"/>
</dbReference>
<dbReference type="EnsemblMetazoa" id="BGLB025394-RB">
    <property type="protein sequence ID" value="BGLB025394-PB"/>
    <property type="gene ID" value="BGLB025394"/>
</dbReference>
<dbReference type="RefSeq" id="XP_013086676.1">
    <property type="nucleotide sequence ID" value="XM_013231222.2"/>
</dbReference>
<accession>A0A2C9KZK7</accession>
<reference evidence="2" key="3">
    <citation type="submission" date="2020-05" db="UniProtKB">
        <authorList>
            <consortium name="EnsemblMetazoa"/>
        </authorList>
    </citation>
    <scope>IDENTIFICATION</scope>
    <source>
        <strain evidence="2">BB02</strain>
    </source>
</reference>
<dbReference type="KEGG" id="bgt:106071182"/>
<dbReference type="RefSeq" id="XP_013086678.1">
    <property type="nucleotide sequence ID" value="XM_013231224.2"/>
</dbReference>
<dbReference type="Proteomes" id="UP001165740">
    <property type="component" value="Chromosome 1"/>
</dbReference>
<evidence type="ECO:0000313" key="4">
    <source>
        <dbReference type="Proteomes" id="UP001165740"/>
    </source>
</evidence>
<reference evidence="5 6" key="4">
    <citation type="submission" date="2025-04" db="UniProtKB">
        <authorList>
            <consortium name="RefSeq"/>
        </authorList>
    </citation>
    <scope>IDENTIFICATION</scope>
</reference>
<dbReference type="STRING" id="6526.A0A2C9KZK7"/>
<comment type="similarity">
    <text evidence="1">Belongs to the glutaredoxin family.</text>
</comment>
<dbReference type="EnsemblMetazoa" id="BGLB025394-RA">
    <property type="protein sequence ID" value="BGLB025394-PA"/>
    <property type="gene ID" value="BGLB025394"/>
</dbReference>
<organism evidence="2 3">
    <name type="scientific">Biomphalaria glabrata</name>
    <name type="common">Bloodfluke planorb</name>
    <name type="synonym">Freshwater snail</name>
    <dbReference type="NCBI Taxonomy" id="6526"/>
    <lineage>
        <taxon>Eukaryota</taxon>
        <taxon>Metazoa</taxon>
        <taxon>Spiralia</taxon>
        <taxon>Lophotrochozoa</taxon>
        <taxon>Mollusca</taxon>
        <taxon>Gastropoda</taxon>
        <taxon>Heterobranchia</taxon>
        <taxon>Euthyneura</taxon>
        <taxon>Panpulmonata</taxon>
        <taxon>Hygrophila</taxon>
        <taxon>Lymnaeoidea</taxon>
        <taxon>Planorbidae</taxon>
        <taxon>Biomphalaria</taxon>
    </lineage>
</organism>
<evidence type="ECO:0000256" key="1">
    <source>
        <dbReference type="RuleBase" id="RU363082"/>
    </source>
</evidence>
<evidence type="ECO:0000313" key="2">
    <source>
        <dbReference type="EnsemblMetazoa" id="BGLB025394-PD"/>
    </source>
</evidence>
<evidence type="ECO:0000313" key="3">
    <source>
        <dbReference type="Proteomes" id="UP000076420"/>
    </source>
</evidence>
<reference evidence="2" key="2">
    <citation type="submission" date="2013-03" db="EMBL/GenBank/DDBJ databases">
        <title>Sequence assembly of the Biomphalaria glabrata genome version 4.3.</title>
        <authorList>
            <person name="Warren W."/>
            <person name="Wilson R.K."/>
            <person name="Hillier L.W."/>
            <person name="Minx P."/>
        </authorList>
    </citation>
    <scope>NUCLEOTIDE SEQUENCE</scope>
    <source>
        <strain evidence="2">BB02</strain>
    </source>
</reference>